<evidence type="ECO:0000256" key="1">
    <source>
        <dbReference type="ARBA" id="ARBA00005086"/>
    </source>
</evidence>
<accession>A0A2S7MYF3</accession>
<reference evidence="8 9" key="1">
    <citation type="submission" date="2017-12" db="EMBL/GenBank/DDBJ databases">
        <title>Taxonomic description and draft genome of Pradoshia cofamensis Gen. nov., sp. nov., a thermotolerant bacillale isolated from anterior gut of earthworm Eisenia fetida.</title>
        <authorList>
            <person name="Saha T."/>
            <person name="Chakraborty R."/>
        </authorList>
    </citation>
    <scope>NUCLEOTIDE SEQUENCE [LARGE SCALE GENOMIC DNA]</scope>
    <source>
        <strain evidence="8 9">EAG3</strain>
    </source>
</reference>
<feature type="domain" description="3-hydroxyacyl-CoA dehydrogenase C-terminal" evidence="6">
    <location>
        <begin position="189"/>
        <end position="285"/>
    </location>
</feature>
<comment type="similarity">
    <text evidence="2">Belongs to the 3-hydroxyacyl-CoA dehydrogenase family.</text>
</comment>
<dbReference type="InterPro" id="IPR008927">
    <property type="entry name" value="6-PGluconate_DH-like_C_sf"/>
</dbReference>
<dbReference type="GO" id="GO:0016616">
    <property type="term" value="F:oxidoreductase activity, acting on the CH-OH group of donors, NAD or NADP as acceptor"/>
    <property type="evidence" value="ECO:0007669"/>
    <property type="project" value="InterPro"/>
</dbReference>
<sequence>MEQITKISVMGAGQMGHQIAMLCALGGLETTLYDLDEGQLLKAEEALNTLMNQWVQKGKINEEEKGQAFSKLSFTHDFERAAASPDLVIEAVVEKLSVKKELFQALERKVPSHTIFATNSSTIVNSLLATVTERPDKFVNMHFFFPPLVMNCVEVVMSTETSEETAQAAMEVCEKINRRPFLLRKEISGFVANRILGAIHKEALHLYEEGIADFQDIDQICRTALGHPIGPFELLDLSGNDVVYYVMQQRYEETGDPKDKPNKSIVEKVEQGKLGRKTGGGWYEYEKNRAKPEKSGVRK</sequence>
<dbReference type="InterPro" id="IPR022694">
    <property type="entry name" value="3-OHacyl-CoA_DH"/>
</dbReference>
<dbReference type="PANTHER" id="PTHR48075:SF5">
    <property type="entry name" value="3-HYDROXYBUTYRYL-COA DEHYDROGENASE"/>
    <property type="match status" value="1"/>
</dbReference>
<evidence type="ECO:0000256" key="3">
    <source>
        <dbReference type="ARBA" id="ARBA00023002"/>
    </source>
</evidence>
<feature type="domain" description="3-hydroxyacyl-CoA dehydrogenase NAD binding" evidence="7">
    <location>
        <begin position="6"/>
        <end position="183"/>
    </location>
</feature>
<dbReference type="OrthoDB" id="9771883at2"/>
<dbReference type="InterPro" id="IPR036291">
    <property type="entry name" value="NAD(P)-bd_dom_sf"/>
</dbReference>
<comment type="caution">
    <text evidence="8">The sequence shown here is derived from an EMBL/GenBank/DDBJ whole genome shotgun (WGS) entry which is preliminary data.</text>
</comment>
<proteinExistence type="inferred from homology"/>
<comment type="pathway">
    <text evidence="1">Lipid metabolism; butanoate metabolism.</text>
</comment>
<dbReference type="Gene3D" id="1.10.1040.10">
    <property type="entry name" value="N-(1-d-carboxylethyl)-l-norvaline Dehydrogenase, domain 2"/>
    <property type="match status" value="1"/>
</dbReference>
<dbReference type="PIRSF" id="PIRSF000105">
    <property type="entry name" value="HCDH"/>
    <property type="match status" value="1"/>
</dbReference>
<dbReference type="Gene3D" id="3.40.50.720">
    <property type="entry name" value="NAD(P)-binding Rossmann-like Domain"/>
    <property type="match status" value="1"/>
</dbReference>
<evidence type="ECO:0000259" key="6">
    <source>
        <dbReference type="Pfam" id="PF00725"/>
    </source>
</evidence>
<dbReference type="RefSeq" id="WP_104849852.1">
    <property type="nucleotide sequence ID" value="NZ_PKOZ01000007.1"/>
</dbReference>
<dbReference type="SUPFAM" id="SSF51735">
    <property type="entry name" value="NAD(P)-binding Rossmann-fold domains"/>
    <property type="match status" value="1"/>
</dbReference>
<gene>
    <name evidence="8" type="ORF">CYL18_12480</name>
</gene>
<feature type="site" description="Important for catalytic activity" evidence="4">
    <location>
        <position position="142"/>
    </location>
</feature>
<dbReference type="InterPro" id="IPR013328">
    <property type="entry name" value="6PGD_dom2"/>
</dbReference>
<evidence type="ECO:0000313" key="9">
    <source>
        <dbReference type="Proteomes" id="UP000239663"/>
    </source>
</evidence>
<dbReference type="Pfam" id="PF02737">
    <property type="entry name" value="3HCDH_N"/>
    <property type="match status" value="1"/>
</dbReference>
<keyword evidence="3" id="KW-0560">Oxidoreductase</keyword>
<feature type="region of interest" description="Disordered" evidence="5">
    <location>
        <begin position="253"/>
        <end position="299"/>
    </location>
</feature>
<evidence type="ECO:0000256" key="5">
    <source>
        <dbReference type="SAM" id="MobiDB-lite"/>
    </source>
</evidence>
<dbReference type="Proteomes" id="UP000239663">
    <property type="component" value="Unassembled WGS sequence"/>
</dbReference>
<dbReference type="InterPro" id="IPR006108">
    <property type="entry name" value="3HC_DH_C"/>
</dbReference>
<evidence type="ECO:0000259" key="7">
    <source>
        <dbReference type="Pfam" id="PF02737"/>
    </source>
</evidence>
<dbReference type="InterPro" id="IPR006176">
    <property type="entry name" value="3-OHacyl-CoA_DH_NAD-bd"/>
</dbReference>
<protein>
    <submittedName>
        <fullName evidence="8">3-hydroxyacyl-CoA dehydrogenase</fullName>
    </submittedName>
</protein>
<dbReference type="GO" id="GO:0006631">
    <property type="term" value="P:fatty acid metabolic process"/>
    <property type="evidence" value="ECO:0007669"/>
    <property type="project" value="InterPro"/>
</dbReference>
<dbReference type="SUPFAM" id="SSF48179">
    <property type="entry name" value="6-phosphogluconate dehydrogenase C-terminal domain-like"/>
    <property type="match status" value="1"/>
</dbReference>
<feature type="compositionally biased region" description="Basic and acidic residues" evidence="5">
    <location>
        <begin position="253"/>
        <end position="273"/>
    </location>
</feature>
<feature type="compositionally biased region" description="Basic and acidic residues" evidence="5">
    <location>
        <begin position="284"/>
        <end position="299"/>
    </location>
</feature>
<dbReference type="EMBL" id="PKOZ01000007">
    <property type="protein sequence ID" value="PQD94777.1"/>
    <property type="molecule type" value="Genomic_DNA"/>
</dbReference>
<dbReference type="PANTHER" id="PTHR48075">
    <property type="entry name" value="3-HYDROXYACYL-COA DEHYDROGENASE FAMILY PROTEIN"/>
    <property type="match status" value="1"/>
</dbReference>
<keyword evidence="9" id="KW-1185">Reference proteome</keyword>
<evidence type="ECO:0000256" key="2">
    <source>
        <dbReference type="ARBA" id="ARBA00009463"/>
    </source>
</evidence>
<organism evidence="8 9">
    <name type="scientific">Pradoshia eiseniae</name>
    <dbReference type="NCBI Taxonomy" id="2064768"/>
    <lineage>
        <taxon>Bacteria</taxon>
        <taxon>Bacillati</taxon>
        <taxon>Bacillota</taxon>
        <taxon>Bacilli</taxon>
        <taxon>Bacillales</taxon>
        <taxon>Bacillaceae</taxon>
        <taxon>Pradoshia</taxon>
    </lineage>
</organism>
<dbReference type="AlphaFoldDB" id="A0A2S7MYF3"/>
<evidence type="ECO:0000256" key="4">
    <source>
        <dbReference type="PIRSR" id="PIRSR000105-1"/>
    </source>
</evidence>
<name>A0A2S7MYF3_9BACI</name>
<evidence type="ECO:0000313" key="8">
    <source>
        <dbReference type="EMBL" id="PQD94777.1"/>
    </source>
</evidence>
<dbReference type="Pfam" id="PF00725">
    <property type="entry name" value="3HCDH"/>
    <property type="match status" value="1"/>
</dbReference>
<dbReference type="GO" id="GO:0070403">
    <property type="term" value="F:NAD+ binding"/>
    <property type="evidence" value="ECO:0007669"/>
    <property type="project" value="InterPro"/>
</dbReference>